<feature type="compositionally biased region" description="Low complexity" evidence="1">
    <location>
        <begin position="144"/>
        <end position="159"/>
    </location>
</feature>
<feature type="compositionally biased region" description="Polar residues" evidence="1">
    <location>
        <begin position="114"/>
        <end position="125"/>
    </location>
</feature>
<dbReference type="Proteomes" id="UP000887226">
    <property type="component" value="Unassembled WGS sequence"/>
</dbReference>
<feature type="region of interest" description="Disordered" evidence="1">
    <location>
        <begin position="801"/>
        <end position="821"/>
    </location>
</feature>
<dbReference type="EMBL" id="MU254073">
    <property type="protein sequence ID" value="KAG9242438.1"/>
    <property type="molecule type" value="Genomic_DNA"/>
</dbReference>
<feature type="compositionally biased region" description="Basic and acidic residues" evidence="1">
    <location>
        <begin position="1017"/>
        <end position="1034"/>
    </location>
</feature>
<feature type="compositionally biased region" description="Polar residues" evidence="1">
    <location>
        <begin position="1"/>
        <end position="10"/>
    </location>
</feature>
<evidence type="ECO:0000256" key="1">
    <source>
        <dbReference type="SAM" id="MobiDB-lite"/>
    </source>
</evidence>
<feature type="compositionally biased region" description="Polar residues" evidence="1">
    <location>
        <begin position="460"/>
        <end position="473"/>
    </location>
</feature>
<feature type="compositionally biased region" description="Basic and acidic residues" evidence="1">
    <location>
        <begin position="899"/>
        <end position="915"/>
    </location>
</feature>
<evidence type="ECO:0000313" key="2">
    <source>
        <dbReference type="EMBL" id="KAG9242438.1"/>
    </source>
</evidence>
<feature type="compositionally biased region" description="Basic and acidic residues" evidence="1">
    <location>
        <begin position="64"/>
        <end position="74"/>
    </location>
</feature>
<feature type="region of interest" description="Disordered" evidence="1">
    <location>
        <begin position="626"/>
        <end position="655"/>
    </location>
</feature>
<feature type="compositionally biased region" description="Basic and acidic residues" evidence="1">
    <location>
        <begin position="1267"/>
        <end position="1277"/>
    </location>
</feature>
<feature type="compositionally biased region" description="Basic and acidic residues" evidence="1">
    <location>
        <begin position="1146"/>
        <end position="1256"/>
    </location>
</feature>
<keyword evidence="3" id="KW-1185">Reference proteome</keyword>
<feature type="compositionally biased region" description="Basic residues" evidence="1">
    <location>
        <begin position="933"/>
        <end position="944"/>
    </location>
</feature>
<proteinExistence type="predicted"/>
<feature type="region of interest" description="Disordered" evidence="1">
    <location>
        <begin position="542"/>
        <end position="565"/>
    </location>
</feature>
<feature type="compositionally biased region" description="Low complexity" evidence="1">
    <location>
        <begin position="1105"/>
        <end position="1114"/>
    </location>
</feature>
<feature type="region of interest" description="Disordered" evidence="1">
    <location>
        <begin position="1049"/>
        <end position="1314"/>
    </location>
</feature>
<accession>A0A9P7YYR3</accession>
<feature type="region of interest" description="Disordered" evidence="1">
    <location>
        <begin position="317"/>
        <end position="398"/>
    </location>
</feature>
<feature type="compositionally biased region" description="Low complexity" evidence="1">
    <location>
        <begin position="730"/>
        <end position="743"/>
    </location>
</feature>
<feature type="compositionally biased region" description="Basic and acidic residues" evidence="1">
    <location>
        <begin position="1287"/>
        <end position="1301"/>
    </location>
</feature>
<name>A0A9P7YYR3_9HELO</name>
<feature type="compositionally biased region" description="Basic and acidic residues" evidence="1">
    <location>
        <begin position="93"/>
        <end position="109"/>
    </location>
</feature>
<dbReference type="OrthoDB" id="3565488at2759"/>
<feature type="region of interest" description="Disordered" evidence="1">
    <location>
        <begin position="452"/>
        <end position="486"/>
    </location>
</feature>
<evidence type="ECO:0000313" key="3">
    <source>
        <dbReference type="Proteomes" id="UP000887226"/>
    </source>
</evidence>
<comment type="caution">
    <text evidence="2">The sequence shown here is derived from an EMBL/GenBank/DDBJ whole genome shotgun (WGS) entry which is preliminary data.</text>
</comment>
<protein>
    <submittedName>
        <fullName evidence="2">Uncharacterized protein</fullName>
    </submittedName>
</protein>
<feature type="compositionally biased region" description="Polar residues" evidence="1">
    <location>
        <begin position="1257"/>
        <end position="1266"/>
    </location>
</feature>
<feature type="region of interest" description="Disordered" evidence="1">
    <location>
        <begin position="899"/>
        <end position="1034"/>
    </location>
</feature>
<feature type="region of interest" description="Disordered" evidence="1">
    <location>
        <begin position="1"/>
        <end position="281"/>
    </location>
</feature>
<feature type="region of interest" description="Disordered" evidence="1">
    <location>
        <begin position="706"/>
        <end position="778"/>
    </location>
</feature>
<feature type="compositionally biased region" description="Acidic residues" evidence="1">
    <location>
        <begin position="180"/>
        <end position="196"/>
    </location>
</feature>
<feature type="region of interest" description="Disordered" evidence="1">
    <location>
        <begin position="851"/>
        <end position="874"/>
    </location>
</feature>
<feature type="compositionally biased region" description="Basic and acidic residues" evidence="1">
    <location>
        <begin position="749"/>
        <end position="761"/>
    </location>
</feature>
<feature type="compositionally biased region" description="Polar residues" evidence="1">
    <location>
        <begin position="978"/>
        <end position="995"/>
    </location>
</feature>
<organism evidence="2 3">
    <name type="scientific">Calycina marina</name>
    <dbReference type="NCBI Taxonomy" id="1763456"/>
    <lineage>
        <taxon>Eukaryota</taxon>
        <taxon>Fungi</taxon>
        <taxon>Dikarya</taxon>
        <taxon>Ascomycota</taxon>
        <taxon>Pezizomycotina</taxon>
        <taxon>Leotiomycetes</taxon>
        <taxon>Helotiales</taxon>
        <taxon>Pezizellaceae</taxon>
        <taxon>Calycina</taxon>
    </lineage>
</organism>
<feature type="compositionally biased region" description="Polar residues" evidence="1">
    <location>
        <begin position="325"/>
        <end position="335"/>
    </location>
</feature>
<gene>
    <name evidence="2" type="ORF">BJ878DRAFT_515500</name>
</gene>
<reference evidence="2" key="1">
    <citation type="journal article" date="2021" name="IMA Fungus">
        <title>Genomic characterization of three marine fungi, including Emericellopsis atlantica sp. nov. with signatures of a generalist lifestyle and marine biomass degradation.</title>
        <authorList>
            <person name="Hagestad O.C."/>
            <person name="Hou L."/>
            <person name="Andersen J.H."/>
            <person name="Hansen E.H."/>
            <person name="Altermark B."/>
            <person name="Li C."/>
            <person name="Kuhnert E."/>
            <person name="Cox R.J."/>
            <person name="Crous P.W."/>
            <person name="Spatafora J.W."/>
            <person name="Lail K."/>
            <person name="Amirebrahimi M."/>
            <person name="Lipzen A."/>
            <person name="Pangilinan J."/>
            <person name="Andreopoulos W."/>
            <person name="Hayes R.D."/>
            <person name="Ng V."/>
            <person name="Grigoriev I.V."/>
            <person name="Jackson S.A."/>
            <person name="Sutton T.D.S."/>
            <person name="Dobson A.D.W."/>
            <person name="Rama T."/>
        </authorList>
    </citation>
    <scope>NUCLEOTIDE SEQUENCE</scope>
    <source>
        <strain evidence="2">TRa3180A</strain>
    </source>
</reference>
<sequence length="1314" mass="144399">MEAPPRQSSGIADASEISQIEEVSCPESKGEPTQEPIFISEQYVQNEPDDRIQEPSDDSPEITESLRNEKKPEPPLKNLEVQSSSDVIEQNIEDLKSEDFLPPQEDKTPVLESGSIQSSEQTTDMPSDGATRNIIEISMKSSLGDDGQLLLEQDGLDTGSDGASPELPENVAAESSDLQPEMEEPNIVNEIDESEAMAEIVTMPMTEESSSSIEINEKSQEQDISQVGQDATSDHGNGDNAIEQLSSNGHADDGQSMNEEAIPPKECGGESGDQEAPQIFEPEILAEVIPNFENVEIVDSVEENINKPTAVSLHEEMAIPDEPENGNSIDSSSDPTEVAETSVAEPGLGSLPPNEATIIEGSVPTEAKSETIIQSSAQESPPESLPKESLSEILETLDPPVKLQESAQQDIEEPEIGQNEQTFVDISTTVDGSGSDGGHPQFEYDQGREAIGRQHEESDMSATSPLPEISNSLEPVGDLTSGIKEDSIATDMEISEPGIDVVEEEIPSNIEGRTMEVTEKTFLPPSDTIAVTELMIKISPTKELDRAEEDPVQQPSAVSNADGYQRSSILEESHLAISCDSLPIDGQQTEPPQEVLDRLNSSNISEAQIVYGPVDDTAPVIVESKLESSRDQDSLNAAVPSSPDMISESQLESQGDNFGAEIRSIIRTNSPIDPPIVQQNSETVEMSDTRDIVDDVLSDDKVSAISEHVEEGDESKEPIETMAGSPTALEEPSNSSQNSEQNNAGIQLDHSKVEEIHRDVLRSVSEPATEEISDHTSQVVQTQHLAEAACQDPLAECKSPLNHIDSIEESNDTGDKKTEQSQVIVEASHTANDKPEEIGTKVEVKSILSNSAAELPKVVENSPPSESSSSSGAKSIAVAVGVGAAAGLLFGEVISDNNEKITEKDIVDEPEKMSLKDVTQNRTIGDKSSAKMDKRRSSKHRSSRHSTTQSKLYSLGKDGPTEESLGAQTQRKRRDSETSSSFKDIKSIFTSASSKKPSRHDSGVSVGESSSHTKKQRSPEEKAAHDRRKEERRKALRELESVTAEISAVELAPSVPKRLSSRRNGSSRHSQGVKGESDEQPIPVEPKRTESVVKSAIFMGNEAQVKNVTTTEVKTPTKERARFANDVQDLEPLERQHTSHHHSRSHRSEADKERHRSEQEKEARRARKATEKQMEVARGQVEEESHRQREKDAVERQARREERRRRRAEDDKKREFTEKDADDVKIQRRRRREMEEKEGESSKLQRRRRENEDKAVENSTSTASKASRQDRDVERPQTSHRKSGSRATREKEREKGKDKGPLKSVWSFLKKEFA</sequence>